<feature type="region of interest" description="Disordered" evidence="1">
    <location>
        <begin position="13"/>
        <end position="160"/>
    </location>
</feature>
<dbReference type="Proteomes" id="UP000276776">
    <property type="component" value="Unassembled WGS sequence"/>
</dbReference>
<evidence type="ECO:0000313" key="2">
    <source>
        <dbReference type="EMBL" id="VDM97266.1"/>
    </source>
</evidence>
<feature type="compositionally biased region" description="Basic and acidic residues" evidence="1">
    <location>
        <begin position="33"/>
        <end position="45"/>
    </location>
</feature>
<feature type="compositionally biased region" description="Basic residues" evidence="1">
    <location>
        <begin position="77"/>
        <end position="137"/>
    </location>
</feature>
<feature type="compositionally biased region" description="Basic and acidic residues" evidence="1">
    <location>
        <begin position="257"/>
        <end position="270"/>
    </location>
</feature>
<feature type="compositionally biased region" description="Basic and acidic residues" evidence="1">
    <location>
        <begin position="214"/>
        <end position="236"/>
    </location>
</feature>
<accession>A0A0N5CND6</accession>
<feature type="compositionally biased region" description="Basic and acidic residues" evidence="1">
    <location>
        <begin position="55"/>
        <end position="75"/>
    </location>
</feature>
<name>A0A0N5CND6_THECL</name>
<feature type="compositionally biased region" description="Low complexity" evidence="1">
    <location>
        <begin position="290"/>
        <end position="301"/>
    </location>
</feature>
<reference evidence="4" key="1">
    <citation type="submission" date="2017-02" db="UniProtKB">
        <authorList>
            <consortium name="WormBaseParasite"/>
        </authorList>
    </citation>
    <scope>IDENTIFICATION</scope>
</reference>
<sequence length="325" mass="37117">MLNDALGAVMNAMQTKNKKSGSAQKVDTAGKAGQKEAKLIEEKANSKKLKTASTDLERKNAPGRSAKREENESQRLAKNRPKRSVKNKPKRSIKNKSKRSIKNKSKRSIKKKSKRSIKKKSKRSIKGKTKYSTKNKVKSSDSRKLEESERRREEIRAETTASLLAVIRKRPTPPTSDEYIIVPSNYDEIVFPKSEECKLKTSVSMHEMKCEDYKNDQETAKHEQIDHTQAEHTRDDTADDDESEESSDERGEEDPEQEKLDYGTDDDGLKKSGNLVQQENYSRRKLAFTINQADIAKANINDDNDNENENDDYDDEDENKDSNKQ</sequence>
<feature type="compositionally biased region" description="Acidic residues" evidence="1">
    <location>
        <begin position="237"/>
        <end position="256"/>
    </location>
</feature>
<feature type="compositionally biased region" description="Basic and acidic residues" evidence="1">
    <location>
        <begin position="138"/>
        <end position="157"/>
    </location>
</feature>
<dbReference type="EMBL" id="UYYF01000242">
    <property type="protein sequence ID" value="VDM97266.1"/>
    <property type="molecule type" value="Genomic_DNA"/>
</dbReference>
<gene>
    <name evidence="2" type="ORF">TCLT_LOCUS1693</name>
</gene>
<protein>
    <submittedName>
        <fullName evidence="2 4">Uncharacterized protein</fullName>
    </submittedName>
</protein>
<keyword evidence="3" id="KW-1185">Reference proteome</keyword>
<feature type="region of interest" description="Disordered" evidence="1">
    <location>
        <begin position="214"/>
        <end position="325"/>
    </location>
</feature>
<dbReference type="WBParaSite" id="TCLT_0000169201-mRNA-1">
    <property type="protein sequence ID" value="TCLT_0000169201-mRNA-1"/>
    <property type="gene ID" value="TCLT_0000169201"/>
</dbReference>
<dbReference type="AlphaFoldDB" id="A0A0N5CND6"/>
<evidence type="ECO:0000313" key="3">
    <source>
        <dbReference type="Proteomes" id="UP000276776"/>
    </source>
</evidence>
<feature type="compositionally biased region" description="Acidic residues" evidence="1">
    <location>
        <begin position="302"/>
        <end position="319"/>
    </location>
</feature>
<reference evidence="2 3" key="2">
    <citation type="submission" date="2018-11" db="EMBL/GenBank/DDBJ databases">
        <authorList>
            <consortium name="Pathogen Informatics"/>
        </authorList>
    </citation>
    <scope>NUCLEOTIDE SEQUENCE [LARGE SCALE GENOMIC DNA]</scope>
</reference>
<feature type="compositionally biased region" description="Polar residues" evidence="1">
    <location>
        <begin position="13"/>
        <end position="25"/>
    </location>
</feature>
<evidence type="ECO:0000256" key="1">
    <source>
        <dbReference type="SAM" id="MobiDB-lite"/>
    </source>
</evidence>
<proteinExistence type="predicted"/>
<organism evidence="4">
    <name type="scientific">Thelazia callipaeda</name>
    <name type="common">Oriental eyeworm</name>
    <name type="synonym">Parasitic nematode</name>
    <dbReference type="NCBI Taxonomy" id="103827"/>
    <lineage>
        <taxon>Eukaryota</taxon>
        <taxon>Metazoa</taxon>
        <taxon>Ecdysozoa</taxon>
        <taxon>Nematoda</taxon>
        <taxon>Chromadorea</taxon>
        <taxon>Rhabditida</taxon>
        <taxon>Spirurina</taxon>
        <taxon>Spiruromorpha</taxon>
        <taxon>Thelazioidea</taxon>
        <taxon>Thelaziidae</taxon>
        <taxon>Thelazia</taxon>
    </lineage>
</organism>
<evidence type="ECO:0000313" key="4">
    <source>
        <dbReference type="WBParaSite" id="TCLT_0000169201-mRNA-1"/>
    </source>
</evidence>